<feature type="transmembrane region" description="Helical" evidence="11">
    <location>
        <begin position="384"/>
        <end position="401"/>
    </location>
</feature>
<comment type="catalytic activity">
    <reaction evidence="10 11">
        <text>heme b + (2E,6E)-farnesyl diphosphate + H2O = Fe(II)-heme o + diphosphate</text>
        <dbReference type="Rhea" id="RHEA:28070"/>
        <dbReference type="ChEBI" id="CHEBI:15377"/>
        <dbReference type="ChEBI" id="CHEBI:33019"/>
        <dbReference type="ChEBI" id="CHEBI:60344"/>
        <dbReference type="ChEBI" id="CHEBI:60530"/>
        <dbReference type="ChEBI" id="CHEBI:175763"/>
        <dbReference type="EC" id="2.5.1.141"/>
    </reaction>
</comment>
<feature type="transmembrane region" description="Helical" evidence="11">
    <location>
        <begin position="256"/>
        <end position="276"/>
    </location>
</feature>
<evidence type="ECO:0000256" key="8">
    <source>
        <dbReference type="ARBA" id="ARBA00023133"/>
    </source>
</evidence>
<dbReference type="NCBIfam" id="TIGR01473">
    <property type="entry name" value="cyoE_ctaB"/>
    <property type="match status" value="1"/>
</dbReference>
<evidence type="ECO:0000256" key="7">
    <source>
        <dbReference type="ARBA" id="ARBA00022989"/>
    </source>
</evidence>
<evidence type="ECO:0000256" key="1">
    <source>
        <dbReference type="ARBA" id="ARBA00004019"/>
    </source>
</evidence>
<evidence type="ECO:0000256" key="3">
    <source>
        <dbReference type="ARBA" id="ARBA00004919"/>
    </source>
</evidence>
<evidence type="ECO:0000256" key="4">
    <source>
        <dbReference type="ARBA" id="ARBA00010223"/>
    </source>
</evidence>
<evidence type="ECO:0000256" key="5">
    <source>
        <dbReference type="ARBA" id="ARBA00022679"/>
    </source>
</evidence>
<evidence type="ECO:0000256" key="10">
    <source>
        <dbReference type="ARBA" id="ARBA00047690"/>
    </source>
</evidence>
<dbReference type="CDD" id="cd13957">
    <property type="entry name" value="PT_UbiA_Cox10"/>
    <property type="match status" value="1"/>
</dbReference>
<protein>
    <recommendedName>
        <fullName evidence="11">Protoheme IX farnesyltransferase</fullName>
        <ecNumber evidence="11">2.5.1.141</ecNumber>
    </recommendedName>
    <alternativeName>
        <fullName evidence="11">Heme B farnesyltransferase</fullName>
    </alternativeName>
    <alternativeName>
        <fullName evidence="11">Heme O synthase</fullName>
    </alternativeName>
</protein>
<feature type="transmembrane region" description="Helical" evidence="11">
    <location>
        <begin position="407"/>
        <end position="424"/>
    </location>
</feature>
<evidence type="ECO:0000256" key="11">
    <source>
        <dbReference type="HAMAP-Rule" id="MF_00154"/>
    </source>
</evidence>
<dbReference type="UniPathway" id="UPA00834">
    <property type="reaction ID" value="UER00712"/>
</dbReference>
<keyword evidence="8 11" id="KW-0350">Heme biosynthesis</keyword>
<keyword evidence="9 11" id="KW-0472">Membrane</keyword>
<dbReference type="OrthoDB" id="131615at2157"/>
<feature type="transmembrane region" description="Helical" evidence="11">
    <location>
        <begin position="335"/>
        <end position="356"/>
    </location>
</feature>
<dbReference type="NCBIfam" id="NF003349">
    <property type="entry name" value="PRK04375.1-2"/>
    <property type="match status" value="1"/>
</dbReference>
<dbReference type="Gene3D" id="1.10.357.140">
    <property type="entry name" value="UbiA prenyltransferase"/>
    <property type="match status" value="1"/>
</dbReference>
<comment type="pathway">
    <text evidence="3 11">Porphyrin-containing compound metabolism; heme O biosynthesis; heme O from protoheme: step 1/1.</text>
</comment>
<dbReference type="GeneID" id="43839504"/>
<dbReference type="Pfam" id="PF01040">
    <property type="entry name" value="UbiA"/>
    <property type="match status" value="1"/>
</dbReference>
<keyword evidence="5 11" id="KW-0808">Transferase</keyword>
<dbReference type="Proteomes" id="UP000199079">
    <property type="component" value="Unassembled WGS sequence"/>
</dbReference>
<keyword evidence="13" id="KW-1185">Reference proteome</keyword>
<feature type="transmembrane region" description="Helical" evidence="11">
    <location>
        <begin position="98"/>
        <end position="115"/>
    </location>
</feature>
<comment type="miscellaneous">
    <text evidence="11">Carbon 2 of the heme B porphyrin ring is defined according to the Fischer nomenclature.</text>
</comment>
<dbReference type="InterPro" id="IPR000537">
    <property type="entry name" value="UbiA_prenyltransferase"/>
</dbReference>
<dbReference type="HAMAP" id="MF_00154">
    <property type="entry name" value="CyoE_CtaB"/>
    <property type="match status" value="1"/>
</dbReference>
<dbReference type="EC" id="2.5.1.141" evidence="11"/>
<dbReference type="AlphaFoldDB" id="A0A1H3E7G0"/>
<evidence type="ECO:0000256" key="6">
    <source>
        <dbReference type="ARBA" id="ARBA00022692"/>
    </source>
</evidence>
<dbReference type="InterPro" id="IPR044878">
    <property type="entry name" value="UbiA_sf"/>
</dbReference>
<feature type="transmembrane region" description="Helical" evidence="11">
    <location>
        <begin position="187"/>
        <end position="209"/>
    </location>
</feature>
<evidence type="ECO:0000256" key="2">
    <source>
        <dbReference type="ARBA" id="ARBA00004651"/>
    </source>
</evidence>
<dbReference type="GO" id="GO:0048034">
    <property type="term" value="P:heme O biosynthetic process"/>
    <property type="evidence" value="ECO:0007669"/>
    <property type="project" value="UniProtKB-UniRule"/>
</dbReference>
<dbReference type="GO" id="GO:0005886">
    <property type="term" value="C:plasma membrane"/>
    <property type="evidence" value="ECO:0007669"/>
    <property type="project" value="UniProtKB-SubCell"/>
</dbReference>
<evidence type="ECO:0000256" key="9">
    <source>
        <dbReference type="ARBA" id="ARBA00023136"/>
    </source>
</evidence>
<dbReference type="EMBL" id="FNPC01000001">
    <property type="protein sequence ID" value="SDX74673.1"/>
    <property type="molecule type" value="Genomic_DNA"/>
</dbReference>
<gene>
    <name evidence="11" type="primary">ctaB</name>
    <name evidence="12" type="ORF">SAMN05216564_101319</name>
</gene>
<evidence type="ECO:0000313" key="13">
    <source>
        <dbReference type="Proteomes" id="UP000199079"/>
    </source>
</evidence>
<comment type="subcellular location">
    <subcellularLocation>
        <location evidence="2 11">Cell membrane</location>
        <topology evidence="2 11">Multi-pass membrane protein</topology>
    </subcellularLocation>
</comment>
<sequence>MDRPRLTTLLTWAVVGTYLLVALGATAAADAGPALAAAHHVAAVLVGLLLVATAVVARRAAAARGVRIGTAAVVVAYPVQAGIGLAGRSGVRPFGGRLHLLGGIAVFAVLLATLIHRLETTAGASVADDELIDAESPTDRSATASAADSAGDALAVDSAGDAPASDSRSTTLGDRLRAYLELTKPRLMWLLCLLALAGMGLATATGAALDGVTVVATLGGGVLAIGAAGTFNHVYERDRDRRMRRTADRPVATDRVGVRRAVAFGVLLVAVSMAILLAFVNVLATVLTALAVVYYAYVYTVLLKPTTRWNTVIGGGSGALPALIGYAAVTGTVGLPAVLLAVVVCCWTPAHFYNLAIAHREDYARADYPMLPVVAGVSTARRRILAWLGITLVAAALLGTVTDLGLLYALATTALGAVFVRSVVRQYDADRRAGDVGTDADAPAANDARAAAYRSFHASNAYLGAILGAILLETLAF</sequence>
<keyword evidence="11" id="KW-1003">Cell membrane</keyword>
<name>A0A1H3E7G0_9EURY</name>
<dbReference type="PANTHER" id="PTHR43448:SF2">
    <property type="entry name" value="PROTOHEME IX FARNESYLTRANSFERASE, MITOCHONDRIAL"/>
    <property type="match status" value="1"/>
</dbReference>
<organism evidence="12 13">
    <name type="scientific">Halopenitus persicus</name>
    <dbReference type="NCBI Taxonomy" id="1048396"/>
    <lineage>
        <taxon>Archaea</taxon>
        <taxon>Methanobacteriati</taxon>
        <taxon>Methanobacteriota</taxon>
        <taxon>Stenosarchaea group</taxon>
        <taxon>Halobacteria</taxon>
        <taxon>Halobacteriales</taxon>
        <taxon>Haloferacaceae</taxon>
        <taxon>Halopenitus</taxon>
    </lineage>
</organism>
<feature type="transmembrane region" description="Helical" evidence="11">
    <location>
        <begin position="282"/>
        <end position="302"/>
    </location>
</feature>
<feature type="transmembrane region" description="Helical" evidence="11">
    <location>
        <begin position="38"/>
        <end position="56"/>
    </location>
</feature>
<dbReference type="GO" id="GO:0008495">
    <property type="term" value="F:protoheme IX farnesyltransferase activity"/>
    <property type="evidence" value="ECO:0007669"/>
    <property type="project" value="UniProtKB-UniRule"/>
</dbReference>
<comment type="function">
    <text evidence="1 11">Converts heme B (protoheme IX) to heme O by substitution of the vinyl group on carbon 2 of heme B porphyrin ring with a hydroxyethyl farnesyl side group.</text>
</comment>
<feature type="transmembrane region" description="Helical" evidence="11">
    <location>
        <begin position="309"/>
        <end position="329"/>
    </location>
</feature>
<comment type="similarity">
    <text evidence="4">In the C-terminal section; belongs to the UbiA prenyltransferase family. Protoheme IX farnesyltransferase subfamily.</text>
</comment>
<feature type="transmembrane region" description="Helical" evidence="11">
    <location>
        <begin position="215"/>
        <end position="235"/>
    </location>
</feature>
<feature type="transmembrane region" description="Helical" evidence="11">
    <location>
        <begin position="68"/>
        <end position="86"/>
    </location>
</feature>
<evidence type="ECO:0000313" key="12">
    <source>
        <dbReference type="EMBL" id="SDX74673.1"/>
    </source>
</evidence>
<proteinExistence type="inferred from homology"/>
<dbReference type="PANTHER" id="PTHR43448">
    <property type="entry name" value="PROTOHEME IX FARNESYLTRANSFERASE, MITOCHONDRIAL"/>
    <property type="match status" value="1"/>
</dbReference>
<comment type="caution">
    <text evidence="11">Lacks conserved residue(s) required for the propagation of feature annotation.</text>
</comment>
<keyword evidence="6 11" id="KW-0812">Transmembrane</keyword>
<accession>A0A1H3E7G0</accession>
<reference evidence="13" key="1">
    <citation type="submission" date="2016-10" db="EMBL/GenBank/DDBJ databases">
        <authorList>
            <person name="Varghese N."/>
            <person name="Submissions S."/>
        </authorList>
    </citation>
    <scope>NUCLEOTIDE SEQUENCE [LARGE SCALE GENOMIC DNA]</scope>
    <source>
        <strain evidence="13">DC30,IBRC 10041,KCTC 4046</strain>
    </source>
</reference>
<keyword evidence="7 11" id="KW-1133">Transmembrane helix</keyword>
<comment type="similarity">
    <text evidence="11">Belongs to the UbiA prenyltransferase family. Protoheme IX farnesyltransferase subfamily.</text>
</comment>
<dbReference type="RefSeq" id="WP_039400602.1">
    <property type="nucleotide sequence ID" value="NZ_FNPC01000001.1"/>
</dbReference>
<dbReference type="InterPro" id="IPR006369">
    <property type="entry name" value="Protohaem_IX_farnesylTrfase"/>
</dbReference>